<evidence type="ECO:0000313" key="1">
    <source>
        <dbReference type="EMBL" id="KAH7016004.1"/>
    </source>
</evidence>
<reference evidence="1" key="1">
    <citation type="journal article" date="2021" name="Nat. Commun.">
        <title>Genetic determinants of endophytism in the Arabidopsis root mycobiome.</title>
        <authorList>
            <person name="Mesny F."/>
            <person name="Miyauchi S."/>
            <person name="Thiergart T."/>
            <person name="Pickel B."/>
            <person name="Atanasova L."/>
            <person name="Karlsson M."/>
            <person name="Huettel B."/>
            <person name="Barry K.W."/>
            <person name="Haridas S."/>
            <person name="Chen C."/>
            <person name="Bauer D."/>
            <person name="Andreopoulos W."/>
            <person name="Pangilinan J."/>
            <person name="LaButti K."/>
            <person name="Riley R."/>
            <person name="Lipzen A."/>
            <person name="Clum A."/>
            <person name="Drula E."/>
            <person name="Henrissat B."/>
            <person name="Kohler A."/>
            <person name="Grigoriev I.V."/>
            <person name="Martin F.M."/>
            <person name="Hacquard S."/>
        </authorList>
    </citation>
    <scope>NUCLEOTIDE SEQUENCE</scope>
    <source>
        <strain evidence="1">MPI-CAGE-CH-0230</strain>
    </source>
</reference>
<sequence>DRPPPNAIIASQQNCPQEMTRAGFGELCVLPLGFKLQWRSILRQLHAPSVVFNQLSTFVFHAQCINQAGPPKTNDISRESHAIANPAFSQELMGGVITATSRVAASWQLVQALQTFILTSTNVEIRNDFRLPAARCALISMLSLDMDHGHISTALHLRPLEKPWDVPEQLWTLVREAAVNQWQLQQDNTTVISLRTATPKTLAGILGTLEKALVPCLSSPDHKRLDIELLILRSRFYLKAGDTAMRWRDFRGMAIDENQEIGTLVGLFNKLVLTSTSSPPERIVMVPNGNPQVERTPGHVSVHIIESTKPCLSAYRVDTLLGCLVDGGDLVSKLFLCLPHALTAFCMPDELTSWTGIEEALRILRSAAVRSANGFTKVSSSILTKIAALTPKREVHPQAAACDADDAL</sequence>
<dbReference type="AlphaFoldDB" id="A0A9P8XU86"/>
<dbReference type="OrthoDB" id="3182339at2759"/>
<feature type="non-terminal residue" evidence="1">
    <location>
        <position position="408"/>
    </location>
</feature>
<dbReference type="Proteomes" id="UP000756346">
    <property type="component" value="Unassembled WGS sequence"/>
</dbReference>
<comment type="caution">
    <text evidence="1">The sequence shown here is derived from an EMBL/GenBank/DDBJ whole genome shotgun (WGS) entry which is preliminary data.</text>
</comment>
<dbReference type="EMBL" id="JAGTJQ010000012">
    <property type="protein sequence ID" value="KAH7016004.1"/>
    <property type="molecule type" value="Genomic_DNA"/>
</dbReference>
<name>A0A9P8XU86_9PEZI</name>
<dbReference type="GeneID" id="70180377"/>
<organism evidence="1 2">
    <name type="scientific">Microdochium trichocladiopsis</name>
    <dbReference type="NCBI Taxonomy" id="1682393"/>
    <lineage>
        <taxon>Eukaryota</taxon>
        <taxon>Fungi</taxon>
        <taxon>Dikarya</taxon>
        <taxon>Ascomycota</taxon>
        <taxon>Pezizomycotina</taxon>
        <taxon>Sordariomycetes</taxon>
        <taxon>Xylariomycetidae</taxon>
        <taxon>Xylariales</taxon>
        <taxon>Microdochiaceae</taxon>
        <taxon>Microdochium</taxon>
    </lineage>
</organism>
<protein>
    <submittedName>
        <fullName evidence="1">Uncharacterized protein</fullName>
    </submittedName>
</protein>
<dbReference type="RefSeq" id="XP_046005628.1">
    <property type="nucleotide sequence ID" value="XM_046150831.1"/>
</dbReference>
<accession>A0A9P8XU86</accession>
<gene>
    <name evidence="1" type="ORF">B0I36DRAFT_254694</name>
</gene>
<keyword evidence="2" id="KW-1185">Reference proteome</keyword>
<evidence type="ECO:0000313" key="2">
    <source>
        <dbReference type="Proteomes" id="UP000756346"/>
    </source>
</evidence>
<proteinExistence type="predicted"/>